<sequence>MASNSYSKMHEATEYRKKDINDAFNPSGEVVNRNLITRMKIRLEYYFESVENSEVWGLKELIKFNEDHAESKLPAGADNQAGLIEVLNAKMSDDKYYAPLDFARDPCGRRGVDAVLEENAVDIILSPRGGPLLSISGTAGRPSGMQIIVNAYREALLIQAQSAWKATIPKRQPPPLDQIIR</sequence>
<evidence type="ECO:0000313" key="1">
    <source>
        <dbReference type="EMBL" id="KAH6623120.1"/>
    </source>
</evidence>
<dbReference type="Proteomes" id="UP000724584">
    <property type="component" value="Unassembled WGS sequence"/>
</dbReference>
<organism evidence="1 2">
    <name type="scientific">Chaetomium tenue</name>
    <dbReference type="NCBI Taxonomy" id="1854479"/>
    <lineage>
        <taxon>Eukaryota</taxon>
        <taxon>Fungi</taxon>
        <taxon>Dikarya</taxon>
        <taxon>Ascomycota</taxon>
        <taxon>Pezizomycotina</taxon>
        <taxon>Sordariomycetes</taxon>
        <taxon>Sordariomycetidae</taxon>
        <taxon>Sordariales</taxon>
        <taxon>Chaetomiaceae</taxon>
        <taxon>Chaetomium</taxon>
    </lineage>
</organism>
<proteinExistence type="predicted"/>
<protein>
    <submittedName>
        <fullName evidence="1">Uncharacterized protein</fullName>
    </submittedName>
</protein>
<evidence type="ECO:0000313" key="2">
    <source>
        <dbReference type="Proteomes" id="UP000724584"/>
    </source>
</evidence>
<accession>A0ACB7P1D9</accession>
<name>A0ACB7P1D9_9PEZI</name>
<gene>
    <name evidence="1" type="ORF">F5144DRAFT_550710</name>
</gene>
<dbReference type="EMBL" id="JAGIZQ010000006">
    <property type="protein sequence ID" value="KAH6623120.1"/>
    <property type="molecule type" value="Genomic_DNA"/>
</dbReference>
<reference evidence="1 2" key="1">
    <citation type="journal article" date="2021" name="Nat. Commun.">
        <title>Genetic determinants of endophytism in the Arabidopsis root mycobiome.</title>
        <authorList>
            <person name="Mesny F."/>
            <person name="Miyauchi S."/>
            <person name="Thiergart T."/>
            <person name="Pickel B."/>
            <person name="Atanasova L."/>
            <person name="Karlsson M."/>
            <person name="Huettel B."/>
            <person name="Barry K.W."/>
            <person name="Haridas S."/>
            <person name="Chen C."/>
            <person name="Bauer D."/>
            <person name="Andreopoulos W."/>
            <person name="Pangilinan J."/>
            <person name="LaButti K."/>
            <person name="Riley R."/>
            <person name="Lipzen A."/>
            <person name="Clum A."/>
            <person name="Drula E."/>
            <person name="Henrissat B."/>
            <person name="Kohler A."/>
            <person name="Grigoriev I.V."/>
            <person name="Martin F.M."/>
            <person name="Hacquard S."/>
        </authorList>
    </citation>
    <scope>NUCLEOTIDE SEQUENCE [LARGE SCALE GENOMIC DNA]</scope>
    <source>
        <strain evidence="1 2">MPI-SDFR-AT-0079</strain>
    </source>
</reference>
<comment type="caution">
    <text evidence="1">The sequence shown here is derived from an EMBL/GenBank/DDBJ whole genome shotgun (WGS) entry which is preliminary data.</text>
</comment>
<keyword evidence="2" id="KW-1185">Reference proteome</keyword>